<reference evidence="3 4" key="1">
    <citation type="journal article" date="2021" name="Sci. Rep.">
        <title>Genome sequencing of the multicellular alga Astrephomene provides insights into convergent evolution of germ-soma differentiation.</title>
        <authorList>
            <person name="Yamashita S."/>
            <person name="Yamamoto K."/>
            <person name="Matsuzaki R."/>
            <person name="Suzuki S."/>
            <person name="Yamaguchi H."/>
            <person name="Hirooka S."/>
            <person name="Minakuchi Y."/>
            <person name="Miyagishima S."/>
            <person name="Kawachi M."/>
            <person name="Toyoda A."/>
            <person name="Nozaki H."/>
        </authorList>
    </citation>
    <scope>NUCLEOTIDE SEQUENCE [LARGE SCALE GENOMIC DNA]</scope>
    <source>
        <strain evidence="3 4">NIES-4017</strain>
    </source>
</reference>
<accession>A0AAD3DNS4</accession>
<proteinExistence type="predicted"/>
<dbReference type="Pfam" id="PF14780">
    <property type="entry name" value="NEPRO_N"/>
    <property type="match status" value="2"/>
</dbReference>
<keyword evidence="4" id="KW-1185">Reference proteome</keyword>
<dbReference type="PANTHER" id="PTHR34786">
    <property type="entry name" value="OS09G0504900 PROTEIN"/>
    <property type="match status" value="1"/>
</dbReference>
<name>A0AAD3DNS4_9CHLO</name>
<organism evidence="3 4">
    <name type="scientific">Astrephomene gubernaculifera</name>
    <dbReference type="NCBI Taxonomy" id="47775"/>
    <lineage>
        <taxon>Eukaryota</taxon>
        <taxon>Viridiplantae</taxon>
        <taxon>Chlorophyta</taxon>
        <taxon>core chlorophytes</taxon>
        <taxon>Chlorophyceae</taxon>
        <taxon>CS clade</taxon>
        <taxon>Chlamydomonadales</taxon>
        <taxon>Astrephomenaceae</taxon>
        <taxon>Astrephomene</taxon>
    </lineage>
</organism>
<evidence type="ECO:0000256" key="1">
    <source>
        <dbReference type="SAM" id="MobiDB-lite"/>
    </source>
</evidence>
<dbReference type="InterPro" id="IPR027951">
    <property type="entry name" value="Nepro_N"/>
</dbReference>
<feature type="domain" description="Nucleolus and neural progenitor protein-like N-terminal" evidence="2">
    <location>
        <begin position="50"/>
        <end position="109"/>
    </location>
</feature>
<evidence type="ECO:0000313" key="4">
    <source>
        <dbReference type="Proteomes" id="UP001054857"/>
    </source>
</evidence>
<dbReference type="PANTHER" id="PTHR34786:SF1">
    <property type="entry name" value="OS09G0504900 PROTEIN"/>
    <property type="match status" value="1"/>
</dbReference>
<dbReference type="Proteomes" id="UP001054857">
    <property type="component" value="Unassembled WGS sequence"/>
</dbReference>
<gene>
    <name evidence="3" type="ORF">Agub_g6339</name>
</gene>
<feature type="non-terminal residue" evidence="3">
    <location>
        <position position="1"/>
    </location>
</feature>
<comment type="caution">
    <text evidence="3">The sequence shown here is derived from an EMBL/GenBank/DDBJ whole genome shotgun (WGS) entry which is preliminary data.</text>
</comment>
<dbReference type="EMBL" id="BMAR01000009">
    <property type="protein sequence ID" value="GFR45028.1"/>
    <property type="molecule type" value="Genomic_DNA"/>
</dbReference>
<feature type="region of interest" description="Disordered" evidence="1">
    <location>
        <begin position="265"/>
        <end position="308"/>
    </location>
</feature>
<feature type="domain" description="Nucleolus and neural progenitor protein-like N-terminal" evidence="2">
    <location>
        <begin position="159"/>
        <end position="238"/>
    </location>
</feature>
<evidence type="ECO:0000259" key="2">
    <source>
        <dbReference type="Pfam" id="PF14780"/>
    </source>
</evidence>
<sequence length="308" mass="32157">MAAGAGDYAPPTNRGWALPGHLRVTVQLSCYGDLAPLFRQANLPVLKACLAAEPLWSEVAMLDKLHYKNIHQHRGAHFMRHLKEVRRMLLRLHELRLPHQIEDLQLLLQQGGVLGPGSAAATTTGAATAAGRGSRASSKAAIAAGGGSEAGAAAGGGRASYRLPSREAGAAVLKQLLTGAALLVGLQAPLHRAAAHLAAQLGLTYFVPLATTATAMLARIKVLSLQLLLDCVKTYNALADLLPLLPQPAATAAAVDGHSTDPALLLPPELAPALQPPKAQKAPLPPVRGRRGGKPTHQEAHLPTNRPN</sequence>
<protein>
    <recommendedName>
        <fullName evidence="2">Nucleolus and neural progenitor protein-like N-terminal domain-containing protein</fullName>
    </recommendedName>
</protein>
<feature type="compositionally biased region" description="Low complexity" evidence="1">
    <location>
        <begin position="265"/>
        <end position="282"/>
    </location>
</feature>
<evidence type="ECO:0000313" key="3">
    <source>
        <dbReference type="EMBL" id="GFR45028.1"/>
    </source>
</evidence>
<dbReference type="AlphaFoldDB" id="A0AAD3DNS4"/>